<evidence type="ECO:0000313" key="1">
    <source>
        <dbReference type="EMBL" id="QBC45450.1"/>
    </source>
</evidence>
<organism evidence="1 2">
    <name type="scientific">Iodobacter fluviatilis</name>
    <dbReference type="NCBI Taxonomy" id="537"/>
    <lineage>
        <taxon>Bacteria</taxon>
        <taxon>Pseudomonadati</taxon>
        <taxon>Pseudomonadota</taxon>
        <taxon>Betaproteobacteria</taxon>
        <taxon>Neisseriales</taxon>
        <taxon>Chitinibacteraceae</taxon>
        <taxon>Iodobacter</taxon>
    </lineage>
</organism>
<keyword evidence="2" id="KW-1185">Reference proteome</keyword>
<reference evidence="1 2" key="1">
    <citation type="submission" date="2018-01" db="EMBL/GenBank/DDBJ databases">
        <title>Genome sequence of Iodobacter sp. strain PCH194 isolated from Indian Trans-Himalaya.</title>
        <authorList>
            <person name="Kumar V."/>
            <person name="Thakur V."/>
            <person name="Kumar S."/>
            <person name="Singh D."/>
        </authorList>
    </citation>
    <scope>NUCLEOTIDE SEQUENCE [LARGE SCALE GENOMIC DNA]</scope>
    <source>
        <strain evidence="1 2">PCH194</strain>
    </source>
</reference>
<name>A0A7G3GCX8_9NEIS</name>
<dbReference type="AlphaFoldDB" id="A0A7G3GCX8"/>
<sequence>MQKAVRKKKTCTPDLKSKYLLNSISTFYADIACLVPVGQRLTQRLGAGKVLFFVLLIAQSGASAS</sequence>
<gene>
    <name evidence="1" type="ORF">C1H71_19240</name>
</gene>
<dbReference type="Proteomes" id="UP000515917">
    <property type="component" value="Chromosome"/>
</dbReference>
<proteinExistence type="predicted"/>
<accession>A0A7G3GCX8</accession>
<dbReference type="KEGG" id="ifl:C1H71_19240"/>
<dbReference type="EMBL" id="CP025781">
    <property type="protein sequence ID" value="QBC45450.1"/>
    <property type="molecule type" value="Genomic_DNA"/>
</dbReference>
<evidence type="ECO:0000313" key="2">
    <source>
        <dbReference type="Proteomes" id="UP000515917"/>
    </source>
</evidence>
<protein>
    <submittedName>
        <fullName evidence="1">Uncharacterized protein</fullName>
    </submittedName>
</protein>